<dbReference type="EMBL" id="QYUO01000001">
    <property type="protein sequence ID" value="RJF97151.1"/>
    <property type="molecule type" value="Genomic_DNA"/>
</dbReference>
<dbReference type="InterPro" id="IPR018317">
    <property type="entry name" value="QueC"/>
</dbReference>
<name>A0A3A3FSI0_9BURK</name>
<evidence type="ECO:0000256" key="9">
    <source>
        <dbReference type="ARBA" id="ARBA00039149"/>
    </source>
</evidence>
<dbReference type="GO" id="GO:0005524">
    <property type="term" value="F:ATP binding"/>
    <property type="evidence" value="ECO:0007669"/>
    <property type="project" value="UniProtKB-KW"/>
</dbReference>
<evidence type="ECO:0000256" key="1">
    <source>
        <dbReference type="ARBA" id="ARBA00005061"/>
    </source>
</evidence>
<dbReference type="GO" id="GO:0008616">
    <property type="term" value="P:tRNA queuosine(34) biosynthetic process"/>
    <property type="evidence" value="ECO:0007669"/>
    <property type="project" value="UniProtKB-KW"/>
</dbReference>
<dbReference type="OrthoDB" id="1426978at2"/>
<evidence type="ECO:0000256" key="2">
    <source>
        <dbReference type="ARBA" id="ARBA00022598"/>
    </source>
</evidence>
<keyword evidence="6" id="KW-0862">Zinc</keyword>
<protein>
    <recommendedName>
        <fullName evidence="9">7-cyano-7-deazaguanine synthase</fullName>
        <ecNumber evidence="9">6.3.4.20</ecNumber>
    </recommendedName>
</protein>
<evidence type="ECO:0000256" key="6">
    <source>
        <dbReference type="ARBA" id="ARBA00022833"/>
    </source>
</evidence>
<keyword evidence="5" id="KW-0671">Queuosine biosynthesis</keyword>
<dbReference type="GO" id="GO:0046872">
    <property type="term" value="F:metal ion binding"/>
    <property type="evidence" value="ECO:0007669"/>
    <property type="project" value="UniProtKB-KW"/>
</dbReference>
<comment type="pathway">
    <text evidence="1">Purine metabolism; 7-cyano-7-deazaguanine biosynthesis.</text>
</comment>
<keyword evidence="3" id="KW-0479">Metal-binding</keyword>
<keyword evidence="4" id="KW-0547">Nucleotide-binding</keyword>
<dbReference type="PANTHER" id="PTHR42914:SF1">
    <property type="entry name" value="7-CYANO-7-DEAZAGUANINE SYNTHASE"/>
    <property type="match status" value="1"/>
</dbReference>
<evidence type="ECO:0000256" key="8">
    <source>
        <dbReference type="ARBA" id="ARBA00037993"/>
    </source>
</evidence>
<reference evidence="12" key="1">
    <citation type="submission" date="2018-09" db="EMBL/GenBank/DDBJ databases">
        <authorList>
            <person name="Zhu H."/>
        </authorList>
    </citation>
    <scope>NUCLEOTIDE SEQUENCE [LARGE SCALE GENOMIC DNA]</scope>
    <source>
        <strain evidence="12">K1R23-30</strain>
    </source>
</reference>
<keyword evidence="2" id="KW-0436">Ligase</keyword>
<evidence type="ECO:0000313" key="11">
    <source>
        <dbReference type="EMBL" id="RJF97151.1"/>
    </source>
</evidence>
<sequence length="199" mass="21280">MTKAILLSGGMDSISLAYWQRPTVAICIDYGQKPAEAEIRASSAIASLLNIRHEVIRIDCSSLGSGDLSGTNALQLAPSSEWWPFRNQMLITLAVMKGASLNISELMLGTVKSDGHHADGTEAFISAADTLVALQEGGIRITAPAIQMSTAALVQASGIPREVLAYAHSCHTANYACGTCRGCIKHRNTYRELGDEEPY</sequence>
<dbReference type="GO" id="GO:0016874">
    <property type="term" value="F:ligase activity"/>
    <property type="evidence" value="ECO:0007669"/>
    <property type="project" value="UniProtKB-KW"/>
</dbReference>
<comment type="caution">
    <text evidence="11">The sequence shown here is derived from an EMBL/GenBank/DDBJ whole genome shotgun (WGS) entry which is preliminary data.</text>
</comment>
<keyword evidence="12" id="KW-1185">Reference proteome</keyword>
<evidence type="ECO:0000313" key="12">
    <source>
        <dbReference type="Proteomes" id="UP000265955"/>
    </source>
</evidence>
<keyword evidence="7" id="KW-0067">ATP-binding</keyword>
<evidence type="ECO:0000256" key="7">
    <source>
        <dbReference type="ARBA" id="ARBA00022840"/>
    </source>
</evidence>
<comment type="similarity">
    <text evidence="8">Belongs to the QueC family.</text>
</comment>
<proteinExistence type="inferred from homology"/>
<dbReference type="SUPFAM" id="SSF52402">
    <property type="entry name" value="Adenine nucleotide alpha hydrolases-like"/>
    <property type="match status" value="1"/>
</dbReference>
<dbReference type="Pfam" id="PF06508">
    <property type="entry name" value="QueC"/>
    <property type="match status" value="1"/>
</dbReference>
<dbReference type="Proteomes" id="UP000265955">
    <property type="component" value="Unassembled WGS sequence"/>
</dbReference>
<dbReference type="Gene3D" id="3.40.50.620">
    <property type="entry name" value="HUPs"/>
    <property type="match status" value="1"/>
</dbReference>
<dbReference type="AlphaFoldDB" id="A0A3A3FSI0"/>
<dbReference type="RefSeq" id="WP_119767102.1">
    <property type="nucleotide sequence ID" value="NZ_QYUO01000001.1"/>
</dbReference>
<gene>
    <name evidence="11" type="ORF">D3871_00330</name>
</gene>
<dbReference type="EC" id="6.3.4.20" evidence="9"/>
<evidence type="ECO:0000256" key="5">
    <source>
        <dbReference type="ARBA" id="ARBA00022785"/>
    </source>
</evidence>
<evidence type="ECO:0000256" key="4">
    <source>
        <dbReference type="ARBA" id="ARBA00022741"/>
    </source>
</evidence>
<evidence type="ECO:0000256" key="10">
    <source>
        <dbReference type="ARBA" id="ARBA00047890"/>
    </source>
</evidence>
<comment type="catalytic activity">
    <reaction evidence="10">
        <text>7-carboxy-7-carbaguanine + NH4(+) + 2 ATP = 7-cyano-7-carbaguanine + 2 AMP + 2 diphosphate + 2 H(+)</text>
        <dbReference type="Rhea" id="RHEA:27982"/>
        <dbReference type="ChEBI" id="CHEBI:15378"/>
        <dbReference type="ChEBI" id="CHEBI:28938"/>
        <dbReference type="ChEBI" id="CHEBI:30616"/>
        <dbReference type="ChEBI" id="CHEBI:33019"/>
        <dbReference type="ChEBI" id="CHEBI:45075"/>
        <dbReference type="ChEBI" id="CHEBI:61036"/>
        <dbReference type="ChEBI" id="CHEBI:456215"/>
        <dbReference type="EC" id="6.3.4.20"/>
    </reaction>
</comment>
<organism evidence="11 12">
    <name type="scientific">Noviherbaspirillum saxi</name>
    <dbReference type="NCBI Taxonomy" id="2320863"/>
    <lineage>
        <taxon>Bacteria</taxon>
        <taxon>Pseudomonadati</taxon>
        <taxon>Pseudomonadota</taxon>
        <taxon>Betaproteobacteria</taxon>
        <taxon>Burkholderiales</taxon>
        <taxon>Oxalobacteraceae</taxon>
        <taxon>Noviherbaspirillum</taxon>
    </lineage>
</organism>
<evidence type="ECO:0000256" key="3">
    <source>
        <dbReference type="ARBA" id="ARBA00022723"/>
    </source>
</evidence>
<dbReference type="PANTHER" id="PTHR42914">
    <property type="entry name" value="7-CYANO-7-DEAZAGUANINE SYNTHASE"/>
    <property type="match status" value="1"/>
</dbReference>
<dbReference type="InterPro" id="IPR014729">
    <property type="entry name" value="Rossmann-like_a/b/a_fold"/>
</dbReference>
<accession>A0A3A3FSI0</accession>